<evidence type="ECO:0000256" key="5">
    <source>
        <dbReference type="ARBA" id="ARBA00023163"/>
    </source>
</evidence>
<feature type="domain" description="SURP motif" evidence="7">
    <location>
        <begin position="180"/>
        <end position="222"/>
    </location>
</feature>
<evidence type="ECO:0000259" key="7">
    <source>
        <dbReference type="PROSITE" id="PS50128"/>
    </source>
</evidence>
<dbReference type="SMART" id="SM01141">
    <property type="entry name" value="DRY_EERY"/>
    <property type="match status" value="1"/>
</dbReference>
<dbReference type="PROSITE" id="PS50128">
    <property type="entry name" value="SURP"/>
    <property type="match status" value="1"/>
</dbReference>
<evidence type="ECO:0000256" key="3">
    <source>
        <dbReference type="ARBA" id="ARBA00022884"/>
    </source>
</evidence>
<sequence length="288" mass="33740">MTMKNDNPNCDLSIIGYTSKVYRNDDRASEIDAGKHLIHWMGTDDLQIDRYDVRNYFNDPSQFEAECRDYRLSKEDEQIEEMCDKERYRALLYDEQEEELYKEEEEKRTKQSHSKVREYSQVSYQYNETQRHVLKYGMIPPHQTIEDTKSLEKASVASKSYSRNVPPNIAVPGSDKVIEIIDKTADCVAKHGRQMEVLIKTRQAQNEIFNFLTVGSDLNPYYEHVLEAIKSGYYKIERQELHKNNDCDHATVLFNVQSAPNVPDANYTLTDNCPYNMLVNKIHQIEKN</sequence>
<proteinExistence type="predicted"/>
<dbReference type="SUPFAM" id="SSF109905">
    <property type="entry name" value="Surp module (SWAP domain)"/>
    <property type="match status" value="1"/>
</dbReference>
<keyword evidence="2" id="KW-0677">Repeat</keyword>
<dbReference type="GO" id="GO:0003723">
    <property type="term" value="F:RNA binding"/>
    <property type="evidence" value="ECO:0007669"/>
    <property type="project" value="UniProtKB-KW"/>
</dbReference>
<evidence type="ECO:0000256" key="6">
    <source>
        <dbReference type="ARBA" id="ARBA00023187"/>
    </source>
</evidence>
<accession>A0A1B6KTN7</accession>
<evidence type="ECO:0000313" key="8">
    <source>
        <dbReference type="EMBL" id="JAT14815.1"/>
    </source>
</evidence>
<dbReference type="InterPro" id="IPR000061">
    <property type="entry name" value="Surp"/>
</dbReference>
<keyword evidence="1" id="KW-0507">mRNA processing</keyword>
<dbReference type="PANTHER" id="PTHR13161:SF15">
    <property type="entry name" value="SPLICING FACTOR, SUPPRESSOR OF WHITE-APRICOT HOMOLOG"/>
    <property type="match status" value="1"/>
</dbReference>
<dbReference type="SMART" id="SM00648">
    <property type="entry name" value="SWAP"/>
    <property type="match status" value="1"/>
</dbReference>
<dbReference type="EMBL" id="GEBQ01025162">
    <property type="protein sequence ID" value="JAT14815.1"/>
    <property type="molecule type" value="Transcribed_RNA"/>
</dbReference>
<dbReference type="PANTHER" id="PTHR13161">
    <property type="entry name" value="SPLICING FACTOR SUPPRESSOR OF WHITE APRICOT"/>
    <property type="match status" value="1"/>
</dbReference>
<dbReference type="Gene3D" id="1.10.10.790">
    <property type="entry name" value="Surp module"/>
    <property type="match status" value="1"/>
</dbReference>
<keyword evidence="5" id="KW-0804">Transcription</keyword>
<organism evidence="8">
    <name type="scientific">Graphocephala atropunctata</name>
    <dbReference type="NCBI Taxonomy" id="36148"/>
    <lineage>
        <taxon>Eukaryota</taxon>
        <taxon>Metazoa</taxon>
        <taxon>Ecdysozoa</taxon>
        <taxon>Arthropoda</taxon>
        <taxon>Hexapoda</taxon>
        <taxon>Insecta</taxon>
        <taxon>Pterygota</taxon>
        <taxon>Neoptera</taxon>
        <taxon>Paraneoptera</taxon>
        <taxon>Hemiptera</taxon>
        <taxon>Auchenorrhyncha</taxon>
        <taxon>Membracoidea</taxon>
        <taxon>Cicadellidae</taxon>
        <taxon>Cicadellinae</taxon>
        <taxon>Cicadellini</taxon>
        <taxon>Graphocephala</taxon>
    </lineage>
</organism>
<protein>
    <recommendedName>
        <fullName evidence="7">SURP motif domain-containing protein</fullName>
    </recommendedName>
</protein>
<evidence type="ECO:0000256" key="2">
    <source>
        <dbReference type="ARBA" id="ARBA00022737"/>
    </source>
</evidence>
<dbReference type="InterPro" id="IPR019147">
    <property type="entry name" value="SWAP_N_domain"/>
</dbReference>
<dbReference type="AlphaFoldDB" id="A0A1B6KTN7"/>
<gene>
    <name evidence="8" type="ORF">g.49693</name>
</gene>
<keyword evidence="4" id="KW-0805">Transcription regulation</keyword>
<evidence type="ECO:0000256" key="1">
    <source>
        <dbReference type="ARBA" id="ARBA00022664"/>
    </source>
</evidence>
<evidence type="ECO:0000256" key="4">
    <source>
        <dbReference type="ARBA" id="ARBA00023015"/>
    </source>
</evidence>
<dbReference type="InterPro" id="IPR040397">
    <property type="entry name" value="SWAP"/>
</dbReference>
<dbReference type="Pfam" id="PF09750">
    <property type="entry name" value="DRY_EERY"/>
    <property type="match status" value="1"/>
</dbReference>
<dbReference type="InterPro" id="IPR035967">
    <property type="entry name" value="SWAP/Surp_sf"/>
</dbReference>
<keyword evidence="6" id="KW-0508">mRNA splicing</keyword>
<dbReference type="Pfam" id="PF01805">
    <property type="entry name" value="Surp"/>
    <property type="match status" value="1"/>
</dbReference>
<name>A0A1B6KTN7_9HEMI</name>
<dbReference type="GO" id="GO:0000395">
    <property type="term" value="P:mRNA 5'-splice site recognition"/>
    <property type="evidence" value="ECO:0007669"/>
    <property type="project" value="TreeGrafter"/>
</dbReference>
<reference evidence="8" key="1">
    <citation type="submission" date="2015-11" db="EMBL/GenBank/DDBJ databases">
        <title>De novo transcriptome assembly of four potential Pierce s Disease insect vectors from Arizona vineyards.</title>
        <authorList>
            <person name="Tassone E.E."/>
        </authorList>
    </citation>
    <scope>NUCLEOTIDE SEQUENCE</scope>
</reference>
<keyword evidence="3" id="KW-0694">RNA-binding</keyword>